<dbReference type="NCBIfam" id="TIGR00613">
    <property type="entry name" value="reco"/>
    <property type="match status" value="1"/>
</dbReference>
<keyword evidence="5 7" id="KW-0234">DNA repair</keyword>
<evidence type="ECO:0000256" key="5">
    <source>
        <dbReference type="ARBA" id="ARBA00023204"/>
    </source>
</evidence>
<dbReference type="InterPro" id="IPR003717">
    <property type="entry name" value="RecO"/>
</dbReference>
<dbReference type="PANTHER" id="PTHR33991:SF1">
    <property type="entry name" value="DNA REPAIR PROTEIN RECO"/>
    <property type="match status" value="1"/>
</dbReference>
<dbReference type="GO" id="GO:0006310">
    <property type="term" value="P:DNA recombination"/>
    <property type="evidence" value="ECO:0007669"/>
    <property type="project" value="UniProtKB-UniRule"/>
</dbReference>
<dbReference type="InterPro" id="IPR042242">
    <property type="entry name" value="RecO_C"/>
</dbReference>
<proteinExistence type="inferred from homology"/>
<evidence type="ECO:0000256" key="6">
    <source>
        <dbReference type="ARBA" id="ARBA00033409"/>
    </source>
</evidence>
<evidence type="ECO:0000256" key="1">
    <source>
        <dbReference type="ARBA" id="ARBA00007452"/>
    </source>
</evidence>
<sequence>MQWQDEGVILRRRSHGESAVIIDVLTALHGLHSGLVRGGGSPRMAAHLQPGTQVVATWTARLQDHLGTYRVEPLRSRAAGFLGDRLALEGLNAVAGLLVFALPEREACPELYARTVTLLDLMGRTEAWPLAYLRWELALLEELGFGLDLSRCAATGVTEGLVHVSPRTGRAVSAAGAGDWADKLLPLPPVMRGEGEAPDAEIVEALGTTGFFFEHRLAPALGDRSLPEARARLVAALSRALR</sequence>
<dbReference type="InterPro" id="IPR012340">
    <property type="entry name" value="NA-bd_OB-fold"/>
</dbReference>
<dbReference type="EMBL" id="RDRB01000004">
    <property type="protein sequence ID" value="ROU02700.1"/>
    <property type="molecule type" value="Genomic_DNA"/>
</dbReference>
<protein>
    <recommendedName>
        <fullName evidence="2 7">DNA repair protein RecO</fullName>
    </recommendedName>
    <alternativeName>
        <fullName evidence="6 7">Recombination protein O</fullName>
    </alternativeName>
</protein>
<dbReference type="HAMAP" id="MF_00201">
    <property type="entry name" value="RecO"/>
    <property type="match status" value="1"/>
</dbReference>
<dbReference type="InterPro" id="IPR037278">
    <property type="entry name" value="ARFGAP/RecO"/>
</dbReference>
<dbReference type="InterPro" id="IPR022572">
    <property type="entry name" value="DNA_rep/recomb_RecO_N"/>
</dbReference>
<name>A0A3N2R5D0_9RHOB</name>
<keyword evidence="4 7" id="KW-0233">DNA recombination</keyword>
<dbReference type="PANTHER" id="PTHR33991">
    <property type="entry name" value="DNA REPAIR PROTEIN RECO"/>
    <property type="match status" value="1"/>
</dbReference>
<comment type="caution">
    <text evidence="9">The sequence shown here is derived from an EMBL/GenBank/DDBJ whole genome shotgun (WGS) entry which is preliminary data.</text>
</comment>
<evidence type="ECO:0000313" key="9">
    <source>
        <dbReference type="EMBL" id="ROU02700.1"/>
    </source>
</evidence>
<dbReference type="Gene3D" id="1.20.1440.120">
    <property type="entry name" value="Recombination protein O, C-terminal domain"/>
    <property type="match status" value="1"/>
</dbReference>
<dbReference type="Pfam" id="PF11967">
    <property type="entry name" value="RecO_N"/>
    <property type="match status" value="1"/>
</dbReference>
<dbReference type="GO" id="GO:0006302">
    <property type="term" value="P:double-strand break repair"/>
    <property type="evidence" value="ECO:0007669"/>
    <property type="project" value="TreeGrafter"/>
</dbReference>
<dbReference type="Pfam" id="PF02565">
    <property type="entry name" value="RecO_C"/>
    <property type="match status" value="1"/>
</dbReference>
<gene>
    <name evidence="7 9" type="primary">recO</name>
    <name evidence="9" type="ORF">EAT49_10295</name>
</gene>
<reference evidence="9 10" key="1">
    <citation type="submission" date="2018-10" db="EMBL/GenBank/DDBJ databases">
        <title>Histidinibacterium lentulum gen. nov., sp. nov., a marine bacterium from the culture broth of Picochlorum sp. 122.</title>
        <authorList>
            <person name="Wang G."/>
        </authorList>
    </citation>
    <scope>NUCLEOTIDE SEQUENCE [LARGE SCALE GENOMIC DNA]</scope>
    <source>
        <strain evidence="9 10">B17</strain>
    </source>
</reference>
<evidence type="ECO:0000256" key="3">
    <source>
        <dbReference type="ARBA" id="ARBA00022763"/>
    </source>
</evidence>
<dbReference type="AlphaFoldDB" id="A0A3N2R5D0"/>
<evidence type="ECO:0000256" key="7">
    <source>
        <dbReference type="HAMAP-Rule" id="MF_00201"/>
    </source>
</evidence>
<organism evidence="9 10">
    <name type="scientific">Histidinibacterium lentulum</name>
    <dbReference type="NCBI Taxonomy" id="2480588"/>
    <lineage>
        <taxon>Bacteria</taxon>
        <taxon>Pseudomonadati</taxon>
        <taxon>Pseudomonadota</taxon>
        <taxon>Alphaproteobacteria</taxon>
        <taxon>Rhodobacterales</taxon>
        <taxon>Paracoccaceae</taxon>
        <taxon>Histidinibacterium</taxon>
    </lineage>
</organism>
<dbReference type="SUPFAM" id="SSF57863">
    <property type="entry name" value="ArfGap/RecO-like zinc finger"/>
    <property type="match status" value="1"/>
</dbReference>
<dbReference type="Proteomes" id="UP000268016">
    <property type="component" value="Unassembled WGS sequence"/>
</dbReference>
<evidence type="ECO:0000259" key="8">
    <source>
        <dbReference type="Pfam" id="PF11967"/>
    </source>
</evidence>
<dbReference type="Gene3D" id="2.40.50.140">
    <property type="entry name" value="Nucleic acid-binding proteins"/>
    <property type="match status" value="1"/>
</dbReference>
<evidence type="ECO:0000256" key="4">
    <source>
        <dbReference type="ARBA" id="ARBA00023172"/>
    </source>
</evidence>
<evidence type="ECO:0000256" key="2">
    <source>
        <dbReference type="ARBA" id="ARBA00021310"/>
    </source>
</evidence>
<dbReference type="OrthoDB" id="9804792at2"/>
<accession>A0A3N2R5D0</accession>
<dbReference type="SUPFAM" id="SSF50249">
    <property type="entry name" value="Nucleic acid-binding proteins"/>
    <property type="match status" value="1"/>
</dbReference>
<dbReference type="RefSeq" id="WP_123642222.1">
    <property type="nucleotide sequence ID" value="NZ_ML119084.1"/>
</dbReference>
<dbReference type="GO" id="GO:0043590">
    <property type="term" value="C:bacterial nucleoid"/>
    <property type="evidence" value="ECO:0007669"/>
    <property type="project" value="TreeGrafter"/>
</dbReference>
<comment type="function">
    <text evidence="7">Involved in DNA repair and RecF pathway recombination.</text>
</comment>
<keyword evidence="3 7" id="KW-0227">DNA damage</keyword>
<evidence type="ECO:0000313" key="10">
    <source>
        <dbReference type="Proteomes" id="UP000268016"/>
    </source>
</evidence>
<comment type="similarity">
    <text evidence="1 7">Belongs to the RecO family.</text>
</comment>
<feature type="domain" description="DNA replication/recombination mediator RecO N-terminal" evidence="8">
    <location>
        <begin position="1"/>
        <end position="75"/>
    </location>
</feature>
<keyword evidence="10" id="KW-1185">Reference proteome</keyword>